<feature type="domain" description="HNH nuclease" evidence="1">
    <location>
        <begin position="153"/>
        <end position="203"/>
    </location>
</feature>
<evidence type="ECO:0000313" key="2">
    <source>
        <dbReference type="EMBL" id="KQM09563.1"/>
    </source>
</evidence>
<organism evidence="2 3">
    <name type="scientific">Candidatus [Bacteroides] periocalifornicus</name>
    <dbReference type="NCBI Taxonomy" id="1702214"/>
    <lineage>
        <taxon>Bacteria</taxon>
        <taxon>Pseudomonadati</taxon>
        <taxon>Bacteroidota</taxon>
    </lineage>
</organism>
<dbReference type="EMBL" id="LIIK01000003">
    <property type="protein sequence ID" value="KQM09563.1"/>
    <property type="molecule type" value="Genomic_DNA"/>
</dbReference>
<reference evidence="2" key="1">
    <citation type="submission" date="2015-08" db="EMBL/GenBank/DDBJ databases">
        <title>Candidatus Bacteriodes Periocalifornicus.</title>
        <authorList>
            <person name="McLean J.S."/>
            <person name="Kelley S."/>
        </authorList>
    </citation>
    <scope>NUCLEOTIDE SEQUENCE [LARGE SCALE GENOMIC DNA]</scope>
    <source>
        <strain evidence="2">12B</strain>
    </source>
</reference>
<accession>A0A0Q4B9A7</accession>
<dbReference type="STRING" id="1702214.AL399_01075"/>
<keyword evidence="3" id="KW-1185">Reference proteome</keyword>
<name>A0A0Q4B9A7_9BACT</name>
<dbReference type="REBASE" id="134554">
    <property type="entry name" value="Bpe128ORF1075P"/>
</dbReference>
<comment type="caution">
    <text evidence="2">The sequence shown here is derived from an EMBL/GenBank/DDBJ whole genome shotgun (WGS) entry which is preliminary data.</text>
</comment>
<protein>
    <recommendedName>
        <fullName evidence="1">HNH nuclease domain-containing protein</fullName>
    </recommendedName>
</protein>
<dbReference type="InterPro" id="IPR003615">
    <property type="entry name" value="HNH_nuc"/>
</dbReference>
<sequence>MRGKYWDDEELKLVLNLYIKLPFGKIHTSTPEVLEMAKLLGRTASSVAIRLANFASCDPNQQARGIQGMPAGKGRCLPIWELYHSDPESFIYETELQLATRRRQLSEVSHAGESPTRQDFTDMVGDDRTGLVKQRVNQAVFRLMVLANYGNRCAISGLNIPQLLVASHIIPWAANKQERLNPANGICLSPLYDRAFDLGLLAITPDFRVRLSPSLAQYQSSPAFQTLLGISSERPIMLPSMFPPNRDFLQWHYEHIFLKS</sequence>
<gene>
    <name evidence="2" type="ORF">AL399_01075</name>
</gene>
<dbReference type="PATRIC" id="fig|1702214.3.peg.1688"/>
<dbReference type="AlphaFoldDB" id="A0A0Q4B9A7"/>
<evidence type="ECO:0000259" key="1">
    <source>
        <dbReference type="Pfam" id="PF13391"/>
    </source>
</evidence>
<evidence type="ECO:0000313" key="3">
    <source>
        <dbReference type="Proteomes" id="UP000054172"/>
    </source>
</evidence>
<dbReference type="Pfam" id="PF13391">
    <property type="entry name" value="HNH_2"/>
    <property type="match status" value="1"/>
</dbReference>
<proteinExistence type="predicted"/>
<dbReference type="Proteomes" id="UP000054172">
    <property type="component" value="Unassembled WGS sequence"/>
</dbReference>